<organism evidence="19 20">
    <name type="scientific">Scophthalmus maximus</name>
    <name type="common">Turbot</name>
    <name type="synonym">Psetta maxima</name>
    <dbReference type="NCBI Taxonomy" id="52904"/>
    <lineage>
        <taxon>Eukaryota</taxon>
        <taxon>Metazoa</taxon>
        <taxon>Chordata</taxon>
        <taxon>Craniata</taxon>
        <taxon>Vertebrata</taxon>
        <taxon>Euteleostomi</taxon>
        <taxon>Actinopterygii</taxon>
        <taxon>Neopterygii</taxon>
        <taxon>Teleostei</taxon>
        <taxon>Neoteleostei</taxon>
        <taxon>Acanthomorphata</taxon>
        <taxon>Carangaria</taxon>
        <taxon>Pleuronectiformes</taxon>
        <taxon>Pleuronectoidei</taxon>
        <taxon>Scophthalmidae</taxon>
        <taxon>Scophthalmus</taxon>
    </lineage>
</organism>
<evidence type="ECO:0000313" key="19">
    <source>
        <dbReference type="Ensembl" id="ENSSMAP00000034870.2"/>
    </source>
</evidence>
<keyword evidence="6 18" id="KW-0812">Transmembrane</keyword>
<keyword evidence="14" id="KW-1015">Disulfide bond</keyword>
<keyword evidence="13 18" id="KW-0472">Membrane</keyword>
<dbReference type="GO" id="GO:1990573">
    <property type="term" value="P:potassium ion import across plasma membrane"/>
    <property type="evidence" value="ECO:0007669"/>
    <property type="project" value="TreeGrafter"/>
</dbReference>
<keyword evidence="9" id="KW-0630">Potassium</keyword>
<evidence type="ECO:0000256" key="1">
    <source>
        <dbReference type="ARBA" id="ARBA00004655"/>
    </source>
</evidence>
<evidence type="ECO:0000256" key="9">
    <source>
        <dbReference type="ARBA" id="ARBA00022958"/>
    </source>
</evidence>
<evidence type="ECO:0000256" key="15">
    <source>
        <dbReference type="ARBA" id="ARBA00023180"/>
    </source>
</evidence>
<keyword evidence="8" id="KW-0130">Cell adhesion</keyword>
<keyword evidence="7" id="KW-0375">Hydrogen ion transport</keyword>
<evidence type="ECO:0000256" key="18">
    <source>
        <dbReference type="RuleBase" id="RU362099"/>
    </source>
</evidence>
<dbReference type="GeneTree" id="ENSGT01030000234579"/>
<dbReference type="GO" id="GO:0016324">
    <property type="term" value="C:apical plasma membrane"/>
    <property type="evidence" value="ECO:0007669"/>
    <property type="project" value="UniProtKB-SubCell"/>
</dbReference>
<dbReference type="Pfam" id="PF00287">
    <property type="entry name" value="Na_K-ATPase"/>
    <property type="match status" value="1"/>
</dbReference>
<keyword evidence="12 18" id="KW-0406">Ion transport</keyword>
<dbReference type="Gene3D" id="2.60.40.1660">
    <property type="entry name" value="Na, k-atpase alpha subunit"/>
    <property type="match status" value="1"/>
</dbReference>
<evidence type="ECO:0000256" key="12">
    <source>
        <dbReference type="ARBA" id="ARBA00023065"/>
    </source>
</evidence>
<dbReference type="AlphaFoldDB" id="A0A8D3BIQ8"/>
<keyword evidence="15" id="KW-0325">Glycoprotein</keyword>
<dbReference type="GO" id="GO:0005890">
    <property type="term" value="C:sodium:potassium-exchanging ATPase complex"/>
    <property type="evidence" value="ECO:0007669"/>
    <property type="project" value="InterPro"/>
</dbReference>
<reference evidence="19" key="1">
    <citation type="submission" date="2023-05" db="EMBL/GenBank/DDBJ databases">
        <title>High-quality long-read genome of Scophthalmus maximus.</title>
        <authorList>
            <person name="Lien S."/>
            <person name="Martinez P."/>
        </authorList>
    </citation>
    <scope>NUCLEOTIDE SEQUENCE [LARGE SCALE GENOMIC DNA]</scope>
</reference>
<keyword evidence="4" id="KW-1003">Cell membrane</keyword>
<evidence type="ECO:0000256" key="3">
    <source>
        <dbReference type="ARBA" id="ARBA00022448"/>
    </source>
</evidence>
<evidence type="ECO:0000256" key="13">
    <source>
        <dbReference type="ARBA" id="ARBA00023136"/>
    </source>
</evidence>
<dbReference type="PANTHER" id="PTHR11523:SF11">
    <property type="entry name" value="POTASSIUM-TRANSPORTING ATPASE SUBUNIT BETA"/>
    <property type="match status" value="1"/>
</dbReference>
<keyword evidence="11 18" id="KW-1133">Transmembrane helix</keyword>
<evidence type="ECO:0000256" key="14">
    <source>
        <dbReference type="ARBA" id="ARBA00023157"/>
    </source>
</evidence>
<evidence type="ECO:0000256" key="8">
    <source>
        <dbReference type="ARBA" id="ARBA00022889"/>
    </source>
</evidence>
<comment type="similarity">
    <text evidence="2 18">Belongs to the X(+)/potassium ATPases subunit beta family.</text>
</comment>
<evidence type="ECO:0000256" key="4">
    <source>
        <dbReference type="ARBA" id="ARBA00022475"/>
    </source>
</evidence>
<dbReference type="GO" id="GO:0001671">
    <property type="term" value="F:ATPase activator activity"/>
    <property type="evidence" value="ECO:0007669"/>
    <property type="project" value="TreeGrafter"/>
</dbReference>
<evidence type="ECO:0000313" key="20">
    <source>
        <dbReference type="Proteomes" id="UP000694558"/>
    </source>
</evidence>
<evidence type="ECO:0000256" key="7">
    <source>
        <dbReference type="ARBA" id="ARBA00022781"/>
    </source>
</evidence>
<dbReference type="GO" id="GO:0036376">
    <property type="term" value="P:sodium ion export across plasma membrane"/>
    <property type="evidence" value="ECO:0007669"/>
    <property type="project" value="TreeGrafter"/>
</dbReference>
<comment type="function">
    <text evidence="16">The beta subunit of the gastric H(+)/K(+) ATPase pump which transports H(+) ions in exchange for K(+) ions across the apical membrane of parietal cells. Plays a structural and regulatory role in the assembly and membrane targeting of a functionally active pump. Within a transport cycle, the transfer of a H(+) ion across the membrane is coupled to ATP hydrolysis and is associated with a transient phosphorylation of the alpha subunit that shifts the pump conformation from inward-facing (E1) to outward-facing state (E2). Interacts with the phosphorylation domain of the alpha subunit and functions as a ratchet, stabilizing the lumenal-open E2 conformation and preventing the reverse reaction of the transport cycle.</text>
</comment>
<evidence type="ECO:0000256" key="11">
    <source>
        <dbReference type="ARBA" id="ARBA00022989"/>
    </source>
</evidence>
<dbReference type="PROSITE" id="PS00390">
    <property type="entry name" value="ATPASE_NA_K_BETA_1"/>
    <property type="match status" value="1"/>
</dbReference>
<evidence type="ECO:0000256" key="16">
    <source>
        <dbReference type="ARBA" id="ARBA00046158"/>
    </source>
</evidence>
<dbReference type="Proteomes" id="UP000694558">
    <property type="component" value="Chromosome 5"/>
</dbReference>
<evidence type="ECO:0000256" key="10">
    <source>
        <dbReference type="ARBA" id="ARBA00022968"/>
    </source>
</evidence>
<evidence type="ECO:0000256" key="17">
    <source>
        <dbReference type="ARBA" id="ARBA00047115"/>
    </source>
</evidence>
<dbReference type="InterPro" id="IPR038702">
    <property type="entry name" value="Na/K_ATPase_sub_beta_sf"/>
</dbReference>
<name>A0A8D3BIQ8_SCOMX</name>
<feature type="transmembrane region" description="Helical" evidence="18">
    <location>
        <begin position="42"/>
        <end position="66"/>
    </location>
</feature>
<dbReference type="Gene3D" id="1.20.5.170">
    <property type="match status" value="1"/>
</dbReference>
<comment type="function">
    <text evidence="18">This is the non-catalytic component of the active enzyme, which catalyzes the hydrolysis of ATP coupled with the exchange of Na(+) and K(+) ions across the plasma membrane.</text>
</comment>
<evidence type="ECO:0000256" key="6">
    <source>
        <dbReference type="ARBA" id="ARBA00022692"/>
    </source>
</evidence>
<dbReference type="PANTHER" id="PTHR11523">
    <property type="entry name" value="SODIUM/POTASSIUM-DEPENDENT ATPASE BETA SUBUNIT"/>
    <property type="match status" value="1"/>
</dbReference>
<protein>
    <recommendedName>
        <fullName evidence="18">Sodium/potassium-transporting ATPase subunit beta</fullName>
    </recommendedName>
</protein>
<dbReference type="InterPro" id="IPR000402">
    <property type="entry name" value="Na/K_ATPase_sub_beta"/>
</dbReference>
<gene>
    <name evidence="19" type="primary">LOC118302858</name>
</gene>
<comment type="subunit">
    <text evidence="17">The ATPase pump is composed of two subunits: alpha (catalytic) and beta (regulatory). Interacts with alpha subunit ATP12A; this interaction is required for the formation of a functionally active pump and targeting at the plasma membrane. Interacts (via N-terminus) with alpha subunit ATP4A (via the P-domain).</text>
</comment>
<dbReference type="NCBIfam" id="TIGR01107">
    <property type="entry name" value="Na_K_ATPase_bet"/>
    <property type="match status" value="1"/>
</dbReference>
<comment type="subcellular location">
    <subcellularLocation>
        <location evidence="1">Apical cell membrane</location>
        <topology evidence="1">Single-pass type II membrane protein</topology>
    </subcellularLocation>
    <subcellularLocation>
        <location evidence="18">Membrane</location>
    </subcellularLocation>
</comment>
<sequence length="321" mass="37390">MATLKEKRTCGQRCEDFGRFVWNSDNGTFMGRTPEKWVYISLYYVAFYVVMTGLFSLAIYVLMYTLDPYAPDYQDRLKSPGVMVWPDTYGEEDIEINYNTSDKACWTKMSKILHKFLGPYNDTKQLECNNYNCTKGKYFIQKTFSAPHHTKWACPFTQSMLGPCSGLEDPTFGYNCTMPCVVIKMNRIIDFLPTNHTELPPYVNCTILVSNICIYLFEQHVFKKNESKVLHIIIYYIYCSDLGSWRTCEIHIKERMTLIDTEQKETCRFLVQVQVKLKTLDHPIMPFFTSLPIINILSPSEALDLMQQLLQVPFFSTCKIS</sequence>
<dbReference type="FunFam" id="1.20.5.170:FF:000061">
    <property type="entry name" value="Sodium/potassium-transporting ATPase subunit beta"/>
    <property type="match status" value="1"/>
</dbReference>
<dbReference type="Ensembl" id="ENSSMAT00000035314.2">
    <property type="protein sequence ID" value="ENSSMAP00000034870.2"/>
    <property type="gene ID" value="ENSSMAG00000021311.2"/>
</dbReference>
<evidence type="ECO:0000256" key="2">
    <source>
        <dbReference type="ARBA" id="ARBA00005876"/>
    </source>
</evidence>
<accession>A0A8D3BIQ8</accession>
<dbReference type="GO" id="GO:0030007">
    <property type="term" value="P:intracellular potassium ion homeostasis"/>
    <property type="evidence" value="ECO:0007669"/>
    <property type="project" value="TreeGrafter"/>
</dbReference>
<keyword evidence="5" id="KW-0633">Potassium transport</keyword>
<dbReference type="GO" id="GO:0006883">
    <property type="term" value="P:intracellular sodium ion homeostasis"/>
    <property type="evidence" value="ECO:0007669"/>
    <property type="project" value="TreeGrafter"/>
</dbReference>
<keyword evidence="10" id="KW-0735">Signal-anchor</keyword>
<evidence type="ECO:0000256" key="5">
    <source>
        <dbReference type="ARBA" id="ARBA00022538"/>
    </source>
</evidence>
<reference evidence="19" key="2">
    <citation type="submission" date="2025-08" db="UniProtKB">
        <authorList>
            <consortium name="Ensembl"/>
        </authorList>
    </citation>
    <scope>IDENTIFICATION</scope>
</reference>
<proteinExistence type="inferred from homology"/>
<dbReference type="GO" id="GO:0007155">
    <property type="term" value="P:cell adhesion"/>
    <property type="evidence" value="ECO:0007669"/>
    <property type="project" value="UniProtKB-KW"/>
</dbReference>
<dbReference type="GO" id="GO:1902600">
    <property type="term" value="P:proton transmembrane transport"/>
    <property type="evidence" value="ECO:0007669"/>
    <property type="project" value="UniProtKB-KW"/>
</dbReference>
<keyword evidence="3 18" id="KW-0813">Transport</keyword>